<reference evidence="1" key="1">
    <citation type="submission" date="2021-02" db="EMBL/GenBank/DDBJ databases">
        <authorList>
            <person name="Nowell W R."/>
        </authorList>
    </citation>
    <scope>NUCLEOTIDE SEQUENCE</scope>
    <source>
        <strain evidence="1">Ploen Becks lab</strain>
    </source>
</reference>
<feature type="non-terminal residue" evidence="1">
    <location>
        <position position="18"/>
    </location>
</feature>
<accession>A0A814PHK2</accession>
<evidence type="ECO:0000313" key="1">
    <source>
        <dbReference type="EMBL" id="CAF1105087.1"/>
    </source>
</evidence>
<name>A0A814PHK2_9BILA</name>
<evidence type="ECO:0000313" key="2">
    <source>
        <dbReference type="Proteomes" id="UP000663879"/>
    </source>
</evidence>
<sequence length="18" mass="1949">MKSSSSFESTSLKLENSS</sequence>
<dbReference type="AlphaFoldDB" id="A0A814PHK2"/>
<gene>
    <name evidence="1" type="ORF">OXX778_LOCUS21344</name>
</gene>
<proteinExistence type="predicted"/>
<keyword evidence="2" id="KW-1185">Reference proteome</keyword>
<organism evidence="1 2">
    <name type="scientific">Brachionus calyciflorus</name>
    <dbReference type="NCBI Taxonomy" id="104777"/>
    <lineage>
        <taxon>Eukaryota</taxon>
        <taxon>Metazoa</taxon>
        <taxon>Spiralia</taxon>
        <taxon>Gnathifera</taxon>
        <taxon>Rotifera</taxon>
        <taxon>Eurotatoria</taxon>
        <taxon>Monogononta</taxon>
        <taxon>Pseudotrocha</taxon>
        <taxon>Ploima</taxon>
        <taxon>Brachionidae</taxon>
        <taxon>Brachionus</taxon>
    </lineage>
</organism>
<dbReference type="Proteomes" id="UP000663879">
    <property type="component" value="Unassembled WGS sequence"/>
</dbReference>
<protein>
    <submittedName>
        <fullName evidence="1">Uncharacterized protein</fullName>
    </submittedName>
</protein>
<comment type="caution">
    <text evidence="1">The sequence shown here is derived from an EMBL/GenBank/DDBJ whole genome shotgun (WGS) entry which is preliminary data.</text>
</comment>
<dbReference type="EMBL" id="CAJNOC010007792">
    <property type="protein sequence ID" value="CAF1105087.1"/>
    <property type="molecule type" value="Genomic_DNA"/>
</dbReference>